<reference evidence="2 3" key="1">
    <citation type="submission" date="2018-11" db="EMBL/GenBank/DDBJ databases">
        <authorList>
            <consortium name="Pathogen Informatics"/>
        </authorList>
    </citation>
    <scope>NUCLEOTIDE SEQUENCE [LARGE SCALE GENOMIC DNA]</scope>
</reference>
<gene>
    <name evidence="2" type="ORF">DILT_LOCUS9471</name>
</gene>
<accession>A0A3P7LJT8</accession>
<evidence type="ECO:0000259" key="1">
    <source>
        <dbReference type="Pfam" id="PF02469"/>
    </source>
</evidence>
<dbReference type="SUPFAM" id="SSF82153">
    <property type="entry name" value="FAS1 domain"/>
    <property type="match status" value="1"/>
</dbReference>
<dbReference type="Proteomes" id="UP000281553">
    <property type="component" value="Unassembled WGS sequence"/>
</dbReference>
<keyword evidence="3" id="KW-1185">Reference proteome</keyword>
<dbReference type="Gene3D" id="2.30.180.10">
    <property type="entry name" value="FAS1 domain"/>
    <property type="match status" value="1"/>
</dbReference>
<evidence type="ECO:0000313" key="2">
    <source>
        <dbReference type="EMBL" id="VDN13640.1"/>
    </source>
</evidence>
<dbReference type="OrthoDB" id="286301at2759"/>
<dbReference type="EMBL" id="UYRU01056953">
    <property type="protein sequence ID" value="VDN13640.1"/>
    <property type="molecule type" value="Genomic_DNA"/>
</dbReference>
<dbReference type="InterPro" id="IPR036378">
    <property type="entry name" value="FAS1_dom_sf"/>
</dbReference>
<evidence type="ECO:0000313" key="3">
    <source>
        <dbReference type="Proteomes" id="UP000281553"/>
    </source>
</evidence>
<proteinExistence type="predicted"/>
<dbReference type="AlphaFoldDB" id="A0A3P7LJT8"/>
<dbReference type="Pfam" id="PF02469">
    <property type="entry name" value="Fasciclin"/>
    <property type="match status" value="1"/>
</dbReference>
<protein>
    <recommendedName>
        <fullName evidence="1">FAS1 domain-containing protein</fullName>
    </recommendedName>
</protein>
<dbReference type="InterPro" id="IPR000782">
    <property type="entry name" value="FAS1_domain"/>
</dbReference>
<organism evidence="2 3">
    <name type="scientific">Dibothriocephalus latus</name>
    <name type="common">Fish tapeworm</name>
    <name type="synonym">Diphyllobothrium latum</name>
    <dbReference type="NCBI Taxonomy" id="60516"/>
    <lineage>
        <taxon>Eukaryota</taxon>
        <taxon>Metazoa</taxon>
        <taxon>Spiralia</taxon>
        <taxon>Lophotrochozoa</taxon>
        <taxon>Platyhelminthes</taxon>
        <taxon>Cestoda</taxon>
        <taxon>Eucestoda</taxon>
        <taxon>Diphyllobothriidea</taxon>
        <taxon>Diphyllobothriidae</taxon>
        <taxon>Dibothriocephalus</taxon>
    </lineage>
</organism>
<sequence>MTPPAIFLTLYSPEEMYVEGRLYGHGYVSAEIMTQESSGSDGVVYQITAIPGKPTQSVHEFLAKDIDYTYFPFGYSEYLATNILGEQTKGGPYTYFAPTNEALNTMKADAAVGAAILSDPPRRTYVLRRLIYPLPLLLVELHASQAYDVPTANFAFTREYVRFDVSQVNQEFVTKINGSITVSTLNGMYECTDGWIYQARGVLYNQEDLTRSMCSVPACNQ</sequence>
<name>A0A3P7LJT8_DIBLA</name>
<feature type="domain" description="FAS1" evidence="1">
    <location>
        <begin position="84"/>
        <end position="203"/>
    </location>
</feature>